<dbReference type="Gene3D" id="3.10.180.10">
    <property type="entry name" value="2,3-Dihydroxybiphenyl 1,2-Dioxygenase, domain 1"/>
    <property type="match status" value="2"/>
</dbReference>
<dbReference type="PROSITE" id="PS51819">
    <property type="entry name" value="VOC"/>
    <property type="match status" value="2"/>
</dbReference>
<reference evidence="2 3" key="1">
    <citation type="submission" date="2021-01" db="EMBL/GenBank/DDBJ databases">
        <title>Whole genome shotgun sequence of Planotetraspora mira NBRC 15435.</title>
        <authorList>
            <person name="Komaki H."/>
            <person name="Tamura T."/>
        </authorList>
    </citation>
    <scope>NUCLEOTIDE SEQUENCE [LARGE SCALE GENOMIC DNA]</scope>
    <source>
        <strain evidence="2 3">NBRC 15435</strain>
    </source>
</reference>
<dbReference type="InterPro" id="IPR037523">
    <property type="entry name" value="VOC_core"/>
</dbReference>
<dbReference type="EMBL" id="BOOO01000027">
    <property type="protein sequence ID" value="GII31440.1"/>
    <property type="molecule type" value="Genomic_DNA"/>
</dbReference>
<accession>A0A8J3U261</accession>
<keyword evidence="3" id="KW-1185">Reference proteome</keyword>
<organism evidence="2 3">
    <name type="scientific">Planotetraspora mira</name>
    <dbReference type="NCBI Taxonomy" id="58121"/>
    <lineage>
        <taxon>Bacteria</taxon>
        <taxon>Bacillati</taxon>
        <taxon>Actinomycetota</taxon>
        <taxon>Actinomycetes</taxon>
        <taxon>Streptosporangiales</taxon>
        <taxon>Streptosporangiaceae</taxon>
        <taxon>Planotetraspora</taxon>
    </lineage>
</organism>
<feature type="domain" description="VOC" evidence="1">
    <location>
        <begin position="11"/>
        <end position="122"/>
    </location>
</feature>
<evidence type="ECO:0000259" key="1">
    <source>
        <dbReference type="PROSITE" id="PS51819"/>
    </source>
</evidence>
<gene>
    <name evidence="2" type="ORF">Pmi06nite_48820</name>
</gene>
<dbReference type="PANTHER" id="PTHR33993">
    <property type="entry name" value="GLYOXALASE-RELATED"/>
    <property type="match status" value="1"/>
</dbReference>
<sequence length="255" mass="26576">MSENIAFAPGSPCWVDLGASDVGAAKDFYSALFGWDFVAMPEREEYAVAHLRGAPVAGIGPATDDGLRWWTTYVAVRDADLAAKLAVEAGGRLTAGPLEVFDHGRSAYLADPAGAALAVWQAAGFAGAAVTGVPGTLCWSELAVRDAGEAAAFYGRLFGWRGRKRPHPGGASTYTDFDTGGRTVAGMVAMNEMWPEEIPAHWMVYFAVGDCDASCAKVAELGGVVSVPPFDIETGRVAVVDDPDGAVFSIIALAG</sequence>
<protein>
    <submittedName>
        <fullName evidence="2">Hydroxylase</fullName>
    </submittedName>
</protein>
<comment type="caution">
    <text evidence="2">The sequence shown here is derived from an EMBL/GenBank/DDBJ whole genome shotgun (WGS) entry which is preliminary data.</text>
</comment>
<dbReference type="InterPro" id="IPR029068">
    <property type="entry name" value="Glyas_Bleomycin-R_OHBP_Dase"/>
</dbReference>
<dbReference type="PANTHER" id="PTHR33993:SF14">
    <property type="entry name" value="GB|AAF24581.1"/>
    <property type="match status" value="1"/>
</dbReference>
<dbReference type="CDD" id="cd07247">
    <property type="entry name" value="SgaA_N_like"/>
    <property type="match status" value="2"/>
</dbReference>
<dbReference type="AlphaFoldDB" id="A0A8J3U261"/>
<dbReference type="InterPro" id="IPR004360">
    <property type="entry name" value="Glyas_Fos-R_dOase_dom"/>
</dbReference>
<dbReference type="Pfam" id="PF00903">
    <property type="entry name" value="Glyoxalase"/>
    <property type="match status" value="2"/>
</dbReference>
<dbReference type="Proteomes" id="UP000650628">
    <property type="component" value="Unassembled WGS sequence"/>
</dbReference>
<feature type="domain" description="VOC" evidence="1">
    <location>
        <begin position="136"/>
        <end position="253"/>
    </location>
</feature>
<dbReference type="InterPro" id="IPR052164">
    <property type="entry name" value="Anthracycline_SecMetBiosynth"/>
</dbReference>
<evidence type="ECO:0000313" key="3">
    <source>
        <dbReference type="Proteomes" id="UP000650628"/>
    </source>
</evidence>
<evidence type="ECO:0000313" key="2">
    <source>
        <dbReference type="EMBL" id="GII31440.1"/>
    </source>
</evidence>
<proteinExistence type="predicted"/>
<dbReference type="SUPFAM" id="SSF54593">
    <property type="entry name" value="Glyoxalase/Bleomycin resistance protein/Dihydroxybiphenyl dioxygenase"/>
    <property type="match status" value="2"/>
</dbReference>
<name>A0A8J3U261_9ACTN</name>
<dbReference type="RefSeq" id="WP_203955373.1">
    <property type="nucleotide sequence ID" value="NZ_BOOO01000027.1"/>
</dbReference>